<sequence>MAAVGSRRRQAFIGWAFILPVAGVFATFSVYPTLYSLYMSFFKWRLLGGADGWVGLSNYIRALQDGVFLASLKNVFYYALSVPGRLAVGLVLALLLNRAFHGRNFWRTVYFMPYVTSWVVAATVWKWLYQPDGLINVLLGFFGIGPFLWLGDARLAMPSIILMSIWKTAGFDMVVYLAALASIPREYYEAASIDGASAWSTFRHITLPLLAPTTLFLLVVGVISAMQLFTQPFIMTGGGPGRATIAPVQYIYENAFKYYDMGYAAALGYVLFTIILALTLVQMRVLRPSR</sequence>
<proteinExistence type="inferred from homology"/>
<reference evidence="9 10" key="1">
    <citation type="journal article" date="2024" name="Front. Microbiol.">
        <title>Novel thermophilic genera Geochorda gen. nov. and Carboxydochorda gen. nov. from the deep terrestrial subsurface reveal the ecophysiological diversity in the class Limnochordia.</title>
        <authorList>
            <person name="Karnachuk O.V."/>
            <person name="Lukina A.P."/>
            <person name="Avakyan M.R."/>
            <person name="Kadnikov V.V."/>
            <person name="Begmatov S."/>
            <person name="Beletsky A.V."/>
            <person name="Vlasova K.G."/>
            <person name="Novikov A.A."/>
            <person name="Shcherbakova V.A."/>
            <person name="Mardanov A.V."/>
            <person name="Ravin N.V."/>
        </authorList>
    </citation>
    <scope>NUCLEOTIDE SEQUENCE [LARGE SCALE GENOMIC DNA]</scope>
    <source>
        <strain evidence="9 10">L945</strain>
    </source>
</reference>
<evidence type="ECO:0000313" key="10">
    <source>
        <dbReference type="Proteomes" id="UP001332192"/>
    </source>
</evidence>
<organism evidence="9 10">
    <name type="scientific">Carboxydichorda subterranea</name>
    <dbReference type="NCBI Taxonomy" id="3109565"/>
    <lineage>
        <taxon>Bacteria</taxon>
        <taxon>Bacillati</taxon>
        <taxon>Bacillota</taxon>
        <taxon>Limnochordia</taxon>
        <taxon>Limnochordales</taxon>
        <taxon>Geochordaceae</taxon>
        <taxon>Carboxydichorda</taxon>
    </lineage>
</organism>
<dbReference type="InterPro" id="IPR000515">
    <property type="entry name" value="MetI-like"/>
</dbReference>
<keyword evidence="6 7" id="KW-0472">Membrane</keyword>
<dbReference type="EMBL" id="CP141615">
    <property type="protein sequence ID" value="WRP16575.1"/>
    <property type="molecule type" value="Genomic_DNA"/>
</dbReference>
<evidence type="ECO:0000256" key="6">
    <source>
        <dbReference type="ARBA" id="ARBA00023136"/>
    </source>
</evidence>
<accession>A0ABZ1BVD5</accession>
<dbReference type="SUPFAM" id="SSF161098">
    <property type="entry name" value="MetI-like"/>
    <property type="match status" value="1"/>
</dbReference>
<protein>
    <submittedName>
        <fullName evidence="9">Sugar ABC transporter permease</fullName>
    </submittedName>
</protein>
<evidence type="ECO:0000256" key="3">
    <source>
        <dbReference type="ARBA" id="ARBA00022475"/>
    </source>
</evidence>
<gene>
    <name evidence="9" type="ORF">U7230_10785</name>
</gene>
<feature type="domain" description="ABC transmembrane type-1" evidence="8">
    <location>
        <begin position="71"/>
        <end position="282"/>
    </location>
</feature>
<feature type="transmembrane region" description="Helical" evidence="7">
    <location>
        <begin position="12"/>
        <end position="34"/>
    </location>
</feature>
<feature type="transmembrane region" description="Helical" evidence="7">
    <location>
        <begin position="134"/>
        <end position="151"/>
    </location>
</feature>
<dbReference type="PANTHER" id="PTHR30193">
    <property type="entry name" value="ABC TRANSPORTER PERMEASE PROTEIN"/>
    <property type="match status" value="1"/>
</dbReference>
<comment type="similarity">
    <text evidence="7">Belongs to the binding-protein-dependent transport system permease family.</text>
</comment>
<evidence type="ECO:0000259" key="8">
    <source>
        <dbReference type="PROSITE" id="PS50928"/>
    </source>
</evidence>
<dbReference type="RefSeq" id="WP_324715848.1">
    <property type="nucleotide sequence ID" value="NZ_CP141615.1"/>
</dbReference>
<keyword evidence="2 7" id="KW-0813">Transport</keyword>
<evidence type="ECO:0000313" key="9">
    <source>
        <dbReference type="EMBL" id="WRP16575.1"/>
    </source>
</evidence>
<evidence type="ECO:0000256" key="4">
    <source>
        <dbReference type="ARBA" id="ARBA00022692"/>
    </source>
</evidence>
<dbReference type="CDD" id="cd06261">
    <property type="entry name" value="TM_PBP2"/>
    <property type="match status" value="1"/>
</dbReference>
<name>A0ABZ1BVD5_9FIRM</name>
<evidence type="ECO:0000256" key="1">
    <source>
        <dbReference type="ARBA" id="ARBA00004651"/>
    </source>
</evidence>
<evidence type="ECO:0000256" key="7">
    <source>
        <dbReference type="RuleBase" id="RU363032"/>
    </source>
</evidence>
<keyword evidence="10" id="KW-1185">Reference proteome</keyword>
<feature type="transmembrane region" description="Helical" evidence="7">
    <location>
        <begin position="108"/>
        <end position="128"/>
    </location>
</feature>
<dbReference type="InterPro" id="IPR035906">
    <property type="entry name" value="MetI-like_sf"/>
</dbReference>
<dbReference type="PANTHER" id="PTHR30193:SF37">
    <property type="entry name" value="INNER MEMBRANE ABC TRANSPORTER PERMEASE PROTEIN YCJO"/>
    <property type="match status" value="1"/>
</dbReference>
<dbReference type="Proteomes" id="UP001332192">
    <property type="component" value="Chromosome"/>
</dbReference>
<dbReference type="InterPro" id="IPR051393">
    <property type="entry name" value="ABC_transporter_permease"/>
</dbReference>
<feature type="transmembrane region" description="Helical" evidence="7">
    <location>
        <begin position="75"/>
        <end position="96"/>
    </location>
</feature>
<dbReference type="Gene3D" id="1.10.3720.10">
    <property type="entry name" value="MetI-like"/>
    <property type="match status" value="1"/>
</dbReference>
<feature type="transmembrane region" description="Helical" evidence="7">
    <location>
        <begin position="261"/>
        <end position="281"/>
    </location>
</feature>
<keyword evidence="4 7" id="KW-0812">Transmembrane</keyword>
<dbReference type="Pfam" id="PF00528">
    <property type="entry name" value="BPD_transp_1"/>
    <property type="match status" value="1"/>
</dbReference>
<keyword evidence="3" id="KW-1003">Cell membrane</keyword>
<feature type="transmembrane region" description="Helical" evidence="7">
    <location>
        <begin position="209"/>
        <end position="229"/>
    </location>
</feature>
<comment type="subcellular location">
    <subcellularLocation>
        <location evidence="1 7">Cell membrane</location>
        <topology evidence="1 7">Multi-pass membrane protein</topology>
    </subcellularLocation>
</comment>
<keyword evidence="5 7" id="KW-1133">Transmembrane helix</keyword>
<evidence type="ECO:0000256" key="2">
    <source>
        <dbReference type="ARBA" id="ARBA00022448"/>
    </source>
</evidence>
<dbReference type="PROSITE" id="PS50928">
    <property type="entry name" value="ABC_TM1"/>
    <property type="match status" value="1"/>
</dbReference>
<evidence type="ECO:0000256" key="5">
    <source>
        <dbReference type="ARBA" id="ARBA00022989"/>
    </source>
</evidence>